<dbReference type="Proteomes" id="UP000585474">
    <property type="component" value="Unassembled WGS sequence"/>
</dbReference>
<comment type="caution">
    <text evidence="1">The sequence shown here is derived from an EMBL/GenBank/DDBJ whole genome shotgun (WGS) entry which is preliminary data.</text>
</comment>
<proteinExistence type="predicted"/>
<keyword evidence="2" id="KW-1185">Reference proteome</keyword>
<evidence type="ECO:0000313" key="2">
    <source>
        <dbReference type="Proteomes" id="UP000585474"/>
    </source>
</evidence>
<dbReference type="PANTHER" id="PTHR13359">
    <property type="entry name" value="39S RIBOSOMAL PROTEIN L40, MITOCHONDRIAL"/>
    <property type="match status" value="1"/>
</dbReference>
<protein>
    <submittedName>
        <fullName evidence="1">Uncharacterized protein</fullName>
    </submittedName>
</protein>
<dbReference type="AlphaFoldDB" id="A0A7J0FFC6"/>
<evidence type="ECO:0000313" key="1">
    <source>
        <dbReference type="EMBL" id="GFY97402.1"/>
    </source>
</evidence>
<reference evidence="1 2" key="1">
    <citation type="submission" date="2019-07" db="EMBL/GenBank/DDBJ databases">
        <title>De Novo Assembly of kiwifruit Actinidia rufa.</title>
        <authorList>
            <person name="Sugita-Konishi S."/>
            <person name="Sato K."/>
            <person name="Mori E."/>
            <person name="Abe Y."/>
            <person name="Kisaki G."/>
            <person name="Hamano K."/>
            <person name="Suezawa K."/>
            <person name="Otani M."/>
            <person name="Fukuda T."/>
            <person name="Manabe T."/>
            <person name="Gomi K."/>
            <person name="Tabuchi M."/>
            <person name="Akimitsu K."/>
            <person name="Kataoka I."/>
        </authorList>
    </citation>
    <scope>NUCLEOTIDE SEQUENCE [LARGE SCALE GENOMIC DNA]</scope>
    <source>
        <strain evidence="2">cv. Fuchu</strain>
    </source>
</reference>
<organism evidence="1 2">
    <name type="scientific">Actinidia rufa</name>
    <dbReference type="NCBI Taxonomy" id="165716"/>
    <lineage>
        <taxon>Eukaryota</taxon>
        <taxon>Viridiplantae</taxon>
        <taxon>Streptophyta</taxon>
        <taxon>Embryophyta</taxon>
        <taxon>Tracheophyta</taxon>
        <taxon>Spermatophyta</taxon>
        <taxon>Magnoliopsida</taxon>
        <taxon>eudicotyledons</taxon>
        <taxon>Gunneridae</taxon>
        <taxon>Pentapetalae</taxon>
        <taxon>asterids</taxon>
        <taxon>Ericales</taxon>
        <taxon>Actinidiaceae</taxon>
        <taxon>Actinidia</taxon>
    </lineage>
</organism>
<gene>
    <name evidence="1" type="ORF">Acr_11g0017080</name>
</gene>
<sequence>MHKVQALISEDDANYRCQETEITEFIYGFLATSADSKVLREQNCERQSEGDRRTDTEAIEGLHQEGQNHRAIGETQRTKNERREKMGLISNDRAKEIETMKKKKSESGSPAIMGTPGLDLITLGLVDTEKIPKARQVTESTLLRLKKEAIQALPEHLKGAALVLDLTPFPMNRFMATLTSPIEGHFEKINEAARNSSVKEKLR</sequence>
<dbReference type="EMBL" id="BJWL01000011">
    <property type="protein sequence ID" value="GFY97402.1"/>
    <property type="molecule type" value="Genomic_DNA"/>
</dbReference>
<dbReference type="InterPro" id="IPR039145">
    <property type="entry name" value="Ribosomal_mL40_metazoa/plant"/>
</dbReference>
<dbReference type="OrthoDB" id="64875at2759"/>
<dbReference type="GO" id="GO:0005762">
    <property type="term" value="C:mitochondrial large ribosomal subunit"/>
    <property type="evidence" value="ECO:0007669"/>
    <property type="project" value="InterPro"/>
</dbReference>
<name>A0A7J0FFC6_9ERIC</name>
<dbReference type="PANTHER" id="PTHR13359:SF2">
    <property type="entry name" value="LARGE RIBOSOMAL SUBUNIT PROTEIN ML40"/>
    <property type="match status" value="1"/>
</dbReference>
<accession>A0A7J0FFC6</accession>